<protein>
    <recommendedName>
        <fullName evidence="4">Secreted protein</fullName>
    </recommendedName>
</protein>
<evidence type="ECO:0008006" key="4">
    <source>
        <dbReference type="Google" id="ProtNLM"/>
    </source>
</evidence>
<gene>
    <name evidence="2" type="ORF">PZE19_30190</name>
</gene>
<evidence type="ECO:0000313" key="2">
    <source>
        <dbReference type="EMBL" id="MDG3008056.1"/>
    </source>
</evidence>
<keyword evidence="1" id="KW-0732">Signal</keyword>
<accession>A0ABT6FKF1</accession>
<dbReference type="EMBL" id="JARRAG010000002">
    <property type="protein sequence ID" value="MDG3008056.1"/>
    <property type="molecule type" value="Genomic_DNA"/>
</dbReference>
<dbReference type="RefSeq" id="WP_277864324.1">
    <property type="nucleotide sequence ID" value="NZ_JARRAG010000002.1"/>
</dbReference>
<keyword evidence="3" id="KW-1185">Reference proteome</keyword>
<dbReference type="Proteomes" id="UP001216907">
    <property type="component" value="Unassembled WGS sequence"/>
</dbReference>
<evidence type="ECO:0000313" key="3">
    <source>
        <dbReference type="Proteomes" id="UP001216907"/>
    </source>
</evidence>
<reference evidence="2 3" key="1">
    <citation type="submission" date="2023-03" db="EMBL/GenBank/DDBJ databases">
        <title>Paludisphaera mucosa sp. nov. a novel planctomycete from northern fen.</title>
        <authorList>
            <person name="Ivanova A."/>
        </authorList>
    </citation>
    <scope>NUCLEOTIDE SEQUENCE [LARGE SCALE GENOMIC DNA]</scope>
    <source>
        <strain evidence="2 3">Pla2</strain>
    </source>
</reference>
<comment type="caution">
    <text evidence="2">The sequence shown here is derived from an EMBL/GenBank/DDBJ whole genome shotgun (WGS) entry which is preliminary data.</text>
</comment>
<sequence>MKTRPLSAALLSLAATILLAPLVPGCGGEAPPPPMDASKIEDLQKKQQEIISKEYGPNVGKAAKKR</sequence>
<organism evidence="2 3">
    <name type="scientific">Paludisphaera mucosa</name>
    <dbReference type="NCBI Taxonomy" id="3030827"/>
    <lineage>
        <taxon>Bacteria</taxon>
        <taxon>Pseudomonadati</taxon>
        <taxon>Planctomycetota</taxon>
        <taxon>Planctomycetia</taxon>
        <taxon>Isosphaerales</taxon>
        <taxon>Isosphaeraceae</taxon>
        <taxon>Paludisphaera</taxon>
    </lineage>
</organism>
<feature type="signal peptide" evidence="1">
    <location>
        <begin position="1"/>
        <end position="20"/>
    </location>
</feature>
<feature type="chain" id="PRO_5047058311" description="Secreted protein" evidence="1">
    <location>
        <begin position="21"/>
        <end position="66"/>
    </location>
</feature>
<evidence type="ECO:0000256" key="1">
    <source>
        <dbReference type="SAM" id="SignalP"/>
    </source>
</evidence>
<name>A0ABT6FKF1_9BACT</name>
<proteinExistence type="predicted"/>